<evidence type="ECO:0000256" key="1">
    <source>
        <dbReference type="SAM" id="SignalP"/>
    </source>
</evidence>
<evidence type="ECO:0000313" key="3">
    <source>
        <dbReference type="Proteomes" id="UP000249204"/>
    </source>
</evidence>
<keyword evidence="1" id="KW-0732">Signal</keyword>
<feature type="signal peptide" evidence="1">
    <location>
        <begin position="1"/>
        <end position="26"/>
    </location>
</feature>
<dbReference type="AlphaFoldDB" id="A0A2W6NXX6"/>
<dbReference type="EMBL" id="QKWW01000116">
    <property type="protein sequence ID" value="PZT52270.1"/>
    <property type="molecule type" value="Genomic_DNA"/>
</dbReference>
<sequence>MLKKFYAFTFIFVLAIGTILAPVSNAAAKPKNVSNQEIRAWAAELEYIFENIAHKDEGRGLYIIDEQALAQSTFNQEEKQGVRAMIQYINNENSITIQSNAWQRCWQEAVGISGDILNEFLGYVEAKQWAAAAGVLAISGVIFSPIAIFVFGLTCGPAPAG</sequence>
<evidence type="ECO:0008006" key="4">
    <source>
        <dbReference type="Google" id="ProtNLM"/>
    </source>
</evidence>
<evidence type="ECO:0000313" key="2">
    <source>
        <dbReference type="EMBL" id="PZT52270.1"/>
    </source>
</evidence>
<dbReference type="Proteomes" id="UP000249204">
    <property type="component" value="Unassembled WGS sequence"/>
</dbReference>
<dbReference type="RefSeq" id="WP_111273507.1">
    <property type="nucleotide sequence ID" value="NZ_QKWW01000116.1"/>
</dbReference>
<proteinExistence type="predicted"/>
<reference evidence="2 3" key="1">
    <citation type="submission" date="2018-06" db="EMBL/GenBank/DDBJ databases">
        <title>Isolation of heavy metals resistant Paenibacillus silvae NC2 from Gold-Copper mine in ZiJin, China.</title>
        <authorList>
            <person name="Xu J."/>
            <person name="Mazhar H.S."/>
            <person name="Rensing C."/>
        </authorList>
    </citation>
    <scope>NUCLEOTIDE SEQUENCE [LARGE SCALE GENOMIC DNA]</scope>
    <source>
        <strain evidence="2 3">NC2</strain>
    </source>
</reference>
<feature type="chain" id="PRO_5038501917" description="TPM domain-containing protein" evidence="1">
    <location>
        <begin position="27"/>
        <end position="161"/>
    </location>
</feature>
<name>A0A2W6NXX6_9BACL</name>
<comment type="caution">
    <text evidence="2">The sequence shown here is derived from an EMBL/GenBank/DDBJ whole genome shotgun (WGS) entry which is preliminary data.</text>
</comment>
<protein>
    <recommendedName>
        <fullName evidence="4">TPM domain-containing protein</fullName>
    </recommendedName>
</protein>
<gene>
    <name evidence="2" type="ORF">DN757_28315</name>
</gene>
<organism evidence="2 3">
    <name type="scientific">Paenibacillus silvae</name>
    <dbReference type="NCBI Taxonomy" id="1325358"/>
    <lineage>
        <taxon>Bacteria</taxon>
        <taxon>Bacillati</taxon>
        <taxon>Bacillota</taxon>
        <taxon>Bacilli</taxon>
        <taxon>Bacillales</taxon>
        <taxon>Paenibacillaceae</taxon>
        <taxon>Paenibacillus</taxon>
    </lineage>
</organism>
<accession>A0A2W6NXX6</accession>